<organism evidence="1 2">
    <name type="scientific">Neorhizobium lilium</name>
    <dbReference type="NCBI Taxonomy" id="2503024"/>
    <lineage>
        <taxon>Bacteria</taxon>
        <taxon>Pseudomonadati</taxon>
        <taxon>Pseudomonadota</taxon>
        <taxon>Alphaproteobacteria</taxon>
        <taxon>Hyphomicrobiales</taxon>
        <taxon>Rhizobiaceae</taxon>
        <taxon>Rhizobium/Agrobacterium group</taxon>
        <taxon>Neorhizobium</taxon>
    </lineage>
</organism>
<reference evidence="1 2" key="1">
    <citation type="submission" date="2019-01" db="EMBL/GenBank/DDBJ databases">
        <title>The draft genome of Rhizobium sp. 24NR.</title>
        <authorList>
            <person name="Liu L."/>
            <person name="Liang L."/>
            <person name="Shi S."/>
            <person name="Xu L."/>
            <person name="Wang X."/>
            <person name="Li L."/>
            <person name="Zhang X."/>
        </authorList>
    </citation>
    <scope>NUCLEOTIDE SEQUENCE [LARGE SCALE GENOMIC DNA]</scope>
    <source>
        <strain evidence="1 2">24NR</strain>
    </source>
</reference>
<gene>
    <name evidence="1" type="ORF">EPK99_24940</name>
</gene>
<dbReference type="Proteomes" id="UP000287687">
    <property type="component" value="Unassembled WGS sequence"/>
</dbReference>
<dbReference type="RefSeq" id="WP_128445803.1">
    <property type="nucleotide sequence ID" value="NZ_SBIP01000008.1"/>
</dbReference>
<dbReference type="OrthoDB" id="8453461at2"/>
<protein>
    <submittedName>
        <fullName evidence="1">Uncharacterized protein</fullName>
    </submittedName>
</protein>
<accession>A0A3S3S1K7</accession>
<evidence type="ECO:0000313" key="2">
    <source>
        <dbReference type="Proteomes" id="UP000287687"/>
    </source>
</evidence>
<dbReference type="EMBL" id="SBIP01000008">
    <property type="protein sequence ID" value="RWX74433.1"/>
    <property type="molecule type" value="Genomic_DNA"/>
</dbReference>
<dbReference type="AlphaFoldDB" id="A0A3S3S1K7"/>
<name>A0A3S3S1K7_9HYPH</name>
<sequence length="105" mass="11232">MGIYGKRYLYVMASEAGICRVSASTGPGAQLNSLQLVSDYALTVIETVQVPVGTANKVKARTMELLKGARVFGEWFKVPPETAVVALRLAMAEIAGRSTRGQANE</sequence>
<evidence type="ECO:0000313" key="1">
    <source>
        <dbReference type="EMBL" id="RWX74433.1"/>
    </source>
</evidence>
<proteinExistence type="predicted"/>
<comment type="caution">
    <text evidence="1">The sequence shown here is derived from an EMBL/GenBank/DDBJ whole genome shotgun (WGS) entry which is preliminary data.</text>
</comment>
<keyword evidence="2" id="KW-1185">Reference proteome</keyword>